<evidence type="ECO:0000313" key="2">
    <source>
        <dbReference type="Ensembl" id="ENSCWAP00000006263.1"/>
    </source>
</evidence>
<dbReference type="Proteomes" id="UP000694540">
    <property type="component" value="Unplaced"/>
</dbReference>
<keyword evidence="3" id="KW-1185">Reference proteome</keyword>
<sequence>MLKNFCIPRISPSSLFQDKEEFLHEIVLNHFKENKVEIANAITKLFPSLRASKTCLSLLKNFIM</sequence>
<dbReference type="AlphaFoldDB" id="A0A8C3W0U0"/>
<accession>A0A8C3W0U0</accession>
<organism evidence="2 3">
    <name type="scientific">Catagonus wagneri</name>
    <name type="common">Chacoan peccary</name>
    <dbReference type="NCBI Taxonomy" id="51154"/>
    <lineage>
        <taxon>Eukaryota</taxon>
        <taxon>Metazoa</taxon>
        <taxon>Chordata</taxon>
        <taxon>Craniata</taxon>
        <taxon>Vertebrata</taxon>
        <taxon>Euteleostomi</taxon>
        <taxon>Mammalia</taxon>
        <taxon>Eutheria</taxon>
        <taxon>Laurasiatheria</taxon>
        <taxon>Artiodactyla</taxon>
        <taxon>Suina</taxon>
        <taxon>Tayassuidae</taxon>
        <taxon>Catagonus</taxon>
    </lineage>
</organism>
<proteinExistence type="predicted"/>
<reference evidence="2" key="2">
    <citation type="submission" date="2025-09" db="UniProtKB">
        <authorList>
            <consortium name="Ensembl"/>
        </authorList>
    </citation>
    <scope>IDENTIFICATION</scope>
</reference>
<dbReference type="GO" id="GO:0005634">
    <property type="term" value="C:nucleus"/>
    <property type="evidence" value="ECO:0007669"/>
    <property type="project" value="InterPro"/>
</dbReference>
<evidence type="ECO:0000313" key="3">
    <source>
        <dbReference type="Proteomes" id="UP000694540"/>
    </source>
</evidence>
<evidence type="ECO:0000259" key="1">
    <source>
        <dbReference type="Pfam" id="PF03172"/>
    </source>
</evidence>
<name>A0A8C3W0U0_9CETA</name>
<protein>
    <recommendedName>
        <fullName evidence="1">HSR domain-containing protein</fullName>
    </recommendedName>
</protein>
<dbReference type="Pfam" id="PF03172">
    <property type="entry name" value="HSR"/>
    <property type="match status" value="1"/>
</dbReference>
<feature type="domain" description="HSR" evidence="1">
    <location>
        <begin position="24"/>
        <end position="50"/>
    </location>
</feature>
<reference evidence="2" key="1">
    <citation type="submission" date="2025-08" db="UniProtKB">
        <authorList>
            <consortium name="Ensembl"/>
        </authorList>
    </citation>
    <scope>IDENTIFICATION</scope>
</reference>
<dbReference type="Ensembl" id="ENSCWAT00000006766.1">
    <property type="protein sequence ID" value="ENSCWAP00000006263.1"/>
    <property type="gene ID" value="ENSCWAG00000004852.1"/>
</dbReference>
<dbReference type="InterPro" id="IPR004865">
    <property type="entry name" value="HSR_dom"/>
</dbReference>